<feature type="signal peptide" evidence="1">
    <location>
        <begin position="1"/>
        <end position="18"/>
    </location>
</feature>
<reference evidence="2 3" key="1">
    <citation type="submission" date="2019-01" db="EMBL/GenBank/DDBJ databases">
        <title>Whole Genome of Ornithobacterium rhinotracheale FARPER-174b.</title>
        <authorList>
            <person name="Tataje-Lavanda L.A."/>
            <person name="Montalvan A."/>
            <person name="Montesinos R."/>
            <person name="Zimic M."/>
            <person name="Fernandez-Sanchez M."/>
            <person name="Fernandez-Diaz M."/>
        </authorList>
    </citation>
    <scope>NUCLEOTIDE SEQUENCE [LARGE SCALE GENOMIC DNA]</scope>
    <source>
        <strain evidence="2 3">FARPER-174b</strain>
    </source>
</reference>
<accession>A0A410JQ75</accession>
<dbReference type="Pfam" id="PF11306">
    <property type="entry name" value="DUF3108"/>
    <property type="match status" value="1"/>
</dbReference>
<evidence type="ECO:0000313" key="3">
    <source>
        <dbReference type="Proteomes" id="UP000287701"/>
    </source>
</evidence>
<gene>
    <name evidence="2" type="ORF">EQP59_02415</name>
</gene>
<dbReference type="InterPro" id="IPR021457">
    <property type="entry name" value="DUF3108"/>
</dbReference>
<evidence type="ECO:0000256" key="1">
    <source>
        <dbReference type="SAM" id="SignalP"/>
    </source>
</evidence>
<proteinExistence type="predicted"/>
<feature type="chain" id="PRO_5019488513" evidence="1">
    <location>
        <begin position="19"/>
        <end position="252"/>
    </location>
</feature>
<keyword evidence="1" id="KW-0732">Signal</keyword>
<protein>
    <submittedName>
        <fullName evidence="2">DUF3108 domain-containing protein</fullName>
    </submittedName>
</protein>
<dbReference type="OrthoDB" id="9808473at2"/>
<sequence>MKKIILLLLSCICLSGQAQGFSNEEFLKYRVHYGILNAGFASLKVKETTYNARPHWHIVGKGSSSGAVRVFFKVEDRYETFIDKQSYKPSKFIRNINEGGYTKNKVLKFDHSKKYVYEHNLENGKKTTYSYNTEIQDMLSAFYYLRTIANTEFTEGSTKNINVFMDGQIYPFKLKVLGRESIKSKFGSIKCIKMRPYVQSGRVFKEQESVTIWVSDDTNLIPILLQAELAVGSLKMSLYEYKNIKTPLAFKK</sequence>
<name>A0A410JQ75_ORNRH</name>
<dbReference type="EMBL" id="CP035107">
    <property type="protein sequence ID" value="QAR30292.1"/>
    <property type="molecule type" value="Genomic_DNA"/>
</dbReference>
<evidence type="ECO:0000313" key="2">
    <source>
        <dbReference type="EMBL" id="QAR30292.1"/>
    </source>
</evidence>
<dbReference type="AlphaFoldDB" id="A0A410JQ75"/>
<dbReference type="RefSeq" id="WP_128500790.1">
    <property type="nucleotide sequence ID" value="NZ_CP035107.1"/>
</dbReference>
<dbReference type="Proteomes" id="UP000287701">
    <property type="component" value="Chromosome"/>
</dbReference>
<organism evidence="2 3">
    <name type="scientific">Ornithobacterium rhinotracheale</name>
    <dbReference type="NCBI Taxonomy" id="28251"/>
    <lineage>
        <taxon>Bacteria</taxon>
        <taxon>Pseudomonadati</taxon>
        <taxon>Bacteroidota</taxon>
        <taxon>Flavobacteriia</taxon>
        <taxon>Flavobacteriales</taxon>
        <taxon>Weeksellaceae</taxon>
        <taxon>Ornithobacterium</taxon>
    </lineage>
</organism>